<reference evidence="1 2" key="1">
    <citation type="journal article" name="Sci. Rep.">
        <title>Genome-scale phylogenetic analyses confirm Olpidium as the closest living zoosporic fungus to the non-flagellated, terrestrial fungi.</title>
        <authorList>
            <person name="Chang Y."/>
            <person name="Rochon D."/>
            <person name="Sekimoto S."/>
            <person name="Wang Y."/>
            <person name="Chovatia M."/>
            <person name="Sandor L."/>
            <person name="Salamov A."/>
            <person name="Grigoriev I.V."/>
            <person name="Stajich J.E."/>
            <person name="Spatafora J.W."/>
        </authorList>
    </citation>
    <scope>NUCLEOTIDE SEQUENCE [LARGE SCALE GENOMIC DNA]</scope>
    <source>
        <strain evidence="1">S191</strain>
    </source>
</reference>
<name>A0A8H8DG61_9FUNG</name>
<comment type="caution">
    <text evidence="1">The sequence shown here is derived from an EMBL/GenBank/DDBJ whole genome shotgun (WGS) entry which is preliminary data.</text>
</comment>
<accession>A0A8H8DG61</accession>
<evidence type="ECO:0000313" key="2">
    <source>
        <dbReference type="Proteomes" id="UP000673691"/>
    </source>
</evidence>
<keyword evidence="2" id="KW-1185">Reference proteome</keyword>
<protein>
    <submittedName>
        <fullName evidence="1">Uncharacterized protein</fullName>
    </submittedName>
</protein>
<dbReference type="AlphaFoldDB" id="A0A8H8DG61"/>
<gene>
    <name evidence="1" type="ORF">BJ554DRAFT_3527</name>
</gene>
<evidence type="ECO:0000313" key="1">
    <source>
        <dbReference type="EMBL" id="KAG5456667.1"/>
    </source>
</evidence>
<dbReference type="Proteomes" id="UP000673691">
    <property type="component" value="Unassembled WGS sequence"/>
</dbReference>
<organism evidence="1 2">
    <name type="scientific">Olpidium bornovanus</name>
    <dbReference type="NCBI Taxonomy" id="278681"/>
    <lineage>
        <taxon>Eukaryota</taxon>
        <taxon>Fungi</taxon>
        <taxon>Fungi incertae sedis</taxon>
        <taxon>Olpidiomycota</taxon>
        <taxon>Olpidiomycotina</taxon>
        <taxon>Olpidiomycetes</taxon>
        <taxon>Olpidiales</taxon>
        <taxon>Olpidiaceae</taxon>
        <taxon>Olpidium</taxon>
    </lineage>
</organism>
<sequence>MCFCIPRTLNPPSFPHFPPISAPIRRRKPTIGSSEAQLGYVVERPQAAGVCHRSAGDEFLPADDLLHGDLDLYFCFFFAPDFYKEK</sequence>
<dbReference type="EMBL" id="JAEFCI010011368">
    <property type="protein sequence ID" value="KAG5456667.1"/>
    <property type="molecule type" value="Genomic_DNA"/>
</dbReference>
<proteinExistence type="predicted"/>